<keyword evidence="2" id="KW-1185">Reference proteome</keyword>
<evidence type="ECO:0000313" key="1">
    <source>
        <dbReference type="EMBL" id="KAH8011392.1"/>
    </source>
</evidence>
<sequence length="198" mass="21644">MLRDLSSLDILACSTDRRHLVLQGVQILLGITCLSLGGLLCGLTDYLPAKDTRAPFWMGGLFVVSGSWSVLSERRRGCCWVLLAAFFNLTSVVAACVGLAVGVADVRYLTYTPYWLCDQEGRASRENQCKNMLKIVGGIQVLLLIFSVAALCIALFCFGCGLRRLCCSWRAAGEDYVAIRDPEVPPPYEEPAKEEVAA</sequence>
<gene>
    <name evidence="1" type="ORF">K3G42_022383</name>
</gene>
<evidence type="ECO:0000313" key="2">
    <source>
        <dbReference type="Proteomes" id="UP000827872"/>
    </source>
</evidence>
<dbReference type="Proteomes" id="UP000827872">
    <property type="component" value="Linkage Group LG11"/>
</dbReference>
<accession>A0ACB8FVW2</accession>
<proteinExistence type="predicted"/>
<name>A0ACB8FVW2_9SAUR</name>
<dbReference type="EMBL" id="CM037624">
    <property type="protein sequence ID" value="KAH8011392.1"/>
    <property type="molecule type" value="Genomic_DNA"/>
</dbReference>
<comment type="caution">
    <text evidence="1">The sequence shown here is derived from an EMBL/GenBank/DDBJ whole genome shotgun (WGS) entry which is preliminary data.</text>
</comment>
<protein>
    <submittedName>
        <fullName evidence="1">Uncharacterized protein</fullName>
    </submittedName>
</protein>
<organism evidence="1 2">
    <name type="scientific">Sphaerodactylus townsendi</name>
    <dbReference type="NCBI Taxonomy" id="933632"/>
    <lineage>
        <taxon>Eukaryota</taxon>
        <taxon>Metazoa</taxon>
        <taxon>Chordata</taxon>
        <taxon>Craniata</taxon>
        <taxon>Vertebrata</taxon>
        <taxon>Euteleostomi</taxon>
        <taxon>Lepidosauria</taxon>
        <taxon>Squamata</taxon>
        <taxon>Bifurcata</taxon>
        <taxon>Gekkota</taxon>
        <taxon>Sphaerodactylidae</taxon>
        <taxon>Sphaerodactylus</taxon>
    </lineage>
</organism>
<reference evidence="1" key="1">
    <citation type="submission" date="2021-08" db="EMBL/GenBank/DDBJ databases">
        <title>The first chromosome-level gecko genome reveals the dynamic sex chromosomes of Neotropical dwarf geckos (Sphaerodactylidae: Sphaerodactylus).</title>
        <authorList>
            <person name="Pinto B.J."/>
            <person name="Keating S.E."/>
            <person name="Gamble T."/>
        </authorList>
    </citation>
    <scope>NUCLEOTIDE SEQUENCE</scope>
    <source>
        <strain evidence="1">TG3544</strain>
    </source>
</reference>